<dbReference type="SUPFAM" id="SSF53649">
    <property type="entry name" value="Alkaline phosphatase-like"/>
    <property type="match status" value="1"/>
</dbReference>
<dbReference type="NCBIfam" id="NF003766">
    <property type="entry name" value="PRK05362.1"/>
    <property type="match status" value="1"/>
</dbReference>
<feature type="binding site" evidence="6">
    <location>
        <position position="336"/>
    </location>
    <ligand>
        <name>Mn(2+)</name>
        <dbReference type="ChEBI" id="CHEBI:29035"/>
        <label>2</label>
    </ligand>
</feature>
<dbReference type="UniPathway" id="UPA00087">
    <property type="reaction ID" value="UER00173"/>
</dbReference>
<dbReference type="PANTHER" id="PTHR21110">
    <property type="entry name" value="PHOSPHOPENTOMUTASE"/>
    <property type="match status" value="1"/>
</dbReference>
<evidence type="ECO:0000256" key="7">
    <source>
        <dbReference type="NCBIfam" id="TIGR01696"/>
    </source>
</evidence>
<feature type="binding site" evidence="6">
    <location>
        <position position="10"/>
    </location>
    <ligand>
        <name>Mn(2+)</name>
        <dbReference type="ChEBI" id="CHEBI:29035"/>
        <label>1</label>
    </ligand>
</feature>
<dbReference type="AlphaFoldDB" id="A0A7V5UFM6"/>
<comment type="similarity">
    <text evidence="1 6">Belongs to the phosphopentomutase family.</text>
</comment>
<evidence type="ECO:0000313" key="9">
    <source>
        <dbReference type="EMBL" id="HHJ53473.1"/>
    </source>
</evidence>
<dbReference type="SUPFAM" id="SSF143856">
    <property type="entry name" value="DeoB insert domain-like"/>
    <property type="match status" value="1"/>
</dbReference>
<evidence type="ECO:0000256" key="2">
    <source>
        <dbReference type="ARBA" id="ARBA00022490"/>
    </source>
</evidence>
<comment type="function">
    <text evidence="6">Isomerase that catalyzes the conversion of deoxy-ribose 1-phosphate (dRib-1-P) and ribose 1-phosphate (Rib-1-P) to deoxy-ribose 5-phosphate (dRib-5-P) and ribose 5-phosphate (Rib-5-P), respectively.</text>
</comment>
<name>A0A7V5UFM6_CALAY</name>
<feature type="binding site" evidence="6">
    <location>
        <position position="324"/>
    </location>
    <ligand>
        <name>Mn(2+)</name>
        <dbReference type="ChEBI" id="CHEBI:29035"/>
        <label>1</label>
    </ligand>
</feature>
<reference evidence="9" key="1">
    <citation type="journal article" date="2020" name="mSystems">
        <title>Genome- and Community-Level Interaction Insights into Carbon Utilization and Element Cycling Functions of Hydrothermarchaeota in Hydrothermal Sediment.</title>
        <authorList>
            <person name="Zhou Z."/>
            <person name="Liu Y."/>
            <person name="Xu W."/>
            <person name="Pan J."/>
            <person name="Luo Z.H."/>
            <person name="Li M."/>
        </authorList>
    </citation>
    <scope>NUCLEOTIDE SEQUENCE [LARGE SCALE GENOMIC DNA]</scope>
    <source>
        <strain evidence="9">HyVt-527</strain>
    </source>
</reference>
<dbReference type="CDD" id="cd16009">
    <property type="entry name" value="PPM"/>
    <property type="match status" value="1"/>
</dbReference>
<evidence type="ECO:0000256" key="3">
    <source>
        <dbReference type="ARBA" id="ARBA00022723"/>
    </source>
</evidence>
<evidence type="ECO:0000256" key="6">
    <source>
        <dbReference type="HAMAP-Rule" id="MF_00740"/>
    </source>
</evidence>
<dbReference type="FunFam" id="3.30.70.1250:FF:000001">
    <property type="entry name" value="Phosphopentomutase"/>
    <property type="match status" value="1"/>
</dbReference>
<dbReference type="Proteomes" id="UP000886124">
    <property type="component" value="Unassembled WGS sequence"/>
</dbReference>
<dbReference type="GO" id="GO:0030145">
    <property type="term" value="F:manganese ion binding"/>
    <property type="evidence" value="ECO:0007669"/>
    <property type="project" value="UniProtKB-UniRule"/>
</dbReference>
<feature type="binding site" evidence="6">
    <location>
        <position position="288"/>
    </location>
    <ligand>
        <name>Mn(2+)</name>
        <dbReference type="ChEBI" id="CHEBI:29035"/>
        <label>2</label>
    </ligand>
</feature>
<comment type="subcellular location">
    <subcellularLocation>
        <location evidence="6">Cytoplasm</location>
    </subcellularLocation>
</comment>
<dbReference type="GO" id="GO:0005829">
    <property type="term" value="C:cytosol"/>
    <property type="evidence" value="ECO:0007669"/>
    <property type="project" value="TreeGrafter"/>
</dbReference>
<feature type="binding site" evidence="6">
    <location>
        <position position="283"/>
    </location>
    <ligand>
        <name>Mn(2+)</name>
        <dbReference type="ChEBI" id="CHEBI:29035"/>
        <label>2</label>
    </ligand>
</feature>
<dbReference type="InterPro" id="IPR010045">
    <property type="entry name" value="DeoB"/>
</dbReference>
<dbReference type="NCBIfam" id="TIGR01696">
    <property type="entry name" value="deoB"/>
    <property type="match status" value="1"/>
</dbReference>
<accession>A0A7V5UFM6</accession>
<dbReference type="GO" id="GO:0006015">
    <property type="term" value="P:5-phosphoribose 1-diphosphate biosynthetic process"/>
    <property type="evidence" value="ECO:0007669"/>
    <property type="project" value="UniProtKB-UniPathway"/>
</dbReference>
<keyword evidence="3 6" id="KW-0479">Metal-binding</keyword>
<gene>
    <name evidence="6" type="primary">deoB</name>
    <name evidence="9" type="ORF">ENJ89_09790</name>
</gene>
<dbReference type="GO" id="GO:0006018">
    <property type="term" value="P:2-deoxyribose 1-phosphate catabolic process"/>
    <property type="evidence" value="ECO:0007669"/>
    <property type="project" value="UniProtKB-UniRule"/>
</dbReference>
<dbReference type="EC" id="5.4.2.7" evidence="6 7"/>
<keyword evidence="5 6" id="KW-0413">Isomerase</keyword>
<dbReference type="GO" id="GO:0008973">
    <property type="term" value="F:phosphopentomutase activity"/>
    <property type="evidence" value="ECO:0007669"/>
    <property type="project" value="UniProtKB-UniRule"/>
</dbReference>
<comment type="catalytic activity">
    <reaction evidence="6">
        <text>alpha-D-ribose 1-phosphate = D-ribose 5-phosphate</text>
        <dbReference type="Rhea" id="RHEA:18793"/>
        <dbReference type="ChEBI" id="CHEBI:57720"/>
        <dbReference type="ChEBI" id="CHEBI:78346"/>
        <dbReference type="EC" id="5.4.2.7"/>
    </reaction>
</comment>
<evidence type="ECO:0000256" key="4">
    <source>
        <dbReference type="ARBA" id="ARBA00023211"/>
    </source>
</evidence>
<dbReference type="GO" id="GO:0000287">
    <property type="term" value="F:magnesium ion binding"/>
    <property type="evidence" value="ECO:0007669"/>
    <property type="project" value="UniProtKB-UniRule"/>
</dbReference>
<keyword evidence="2 6" id="KW-0963">Cytoplasm</keyword>
<dbReference type="HAMAP" id="MF_00740">
    <property type="entry name" value="Phosphopentomut"/>
    <property type="match status" value="1"/>
</dbReference>
<comment type="pathway">
    <text evidence="6">Carbohydrate degradation; 2-deoxy-D-ribose 1-phosphate degradation; D-glyceraldehyde 3-phosphate and acetaldehyde from 2-deoxy-alpha-D-ribose 1-phosphate: step 1/2.</text>
</comment>
<keyword evidence="4 6" id="KW-0464">Manganese</keyword>
<dbReference type="InterPro" id="IPR024052">
    <property type="entry name" value="Phosphopentomutase_DeoB_cap_sf"/>
</dbReference>
<dbReference type="GO" id="GO:0043094">
    <property type="term" value="P:metabolic compound salvage"/>
    <property type="evidence" value="ECO:0007669"/>
    <property type="project" value="UniProtKB-UniRule"/>
</dbReference>
<comment type="caution">
    <text evidence="9">The sequence shown here is derived from an EMBL/GenBank/DDBJ whole genome shotgun (WGS) entry which is preliminary data.</text>
</comment>
<dbReference type="Gene3D" id="3.40.720.10">
    <property type="entry name" value="Alkaline Phosphatase, subunit A"/>
    <property type="match status" value="1"/>
</dbReference>
<protein>
    <recommendedName>
        <fullName evidence="6 7">Phosphopentomutase</fullName>
        <ecNumber evidence="6 7">5.4.2.7</ecNumber>
    </recommendedName>
    <alternativeName>
        <fullName evidence="6">Phosphodeoxyribomutase</fullName>
    </alternativeName>
</protein>
<dbReference type="InterPro" id="IPR006124">
    <property type="entry name" value="Metalloenzyme"/>
</dbReference>
<evidence type="ECO:0000259" key="8">
    <source>
        <dbReference type="Pfam" id="PF01676"/>
    </source>
</evidence>
<evidence type="ECO:0000256" key="1">
    <source>
        <dbReference type="ARBA" id="ARBA00010373"/>
    </source>
</evidence>
<organism evidence="9">
    <name type="scientific">Caldithrix abyssi</name>
    <dbReference type="NCBI Taxonomy" id="187145"/>
    <lineage>
        <taxon>Bacteria</taxon>
        <taxon>Pseudomonadati</taxon>
        <taxon>Calditrichota</taxon>
        <taxon>Calditrichia</taxon>
        <taxon>Calditrichales</taxon>
        <taxon>Calditrichaceae</taxon>
        <taxon>Caldithrix</taxon>
    </lineage>
</organism>
<sequence length="389" mass="42750">MRRAIVIIIDGVGIGELPDADQYGDRGSNTLGNLARAVGGLRLPTMEKLGLGKIAPLQGVNSDLEAEANYGKMAEVSAGKDSTTGHWEIAGLISKKPFPTYPNGFPKEVIDEFTRRTGYGVLGNKPASGTEIIKELGEEHLRTGKLIVYTSADSVFQIAAHQDVVPLEKLYEICQIARDMLKGEHAVARVIARPFVGKNAQDFTRTKYRKDFSLTPSGKTLHVHLQEAGWPTVGIGKINDLYALSGIQKSVYTKTNQEGMAAILEETDVTDRGLIMANLVDFDMLYGHRNNVQGFYQALQEFDAWLPQLLKKLKPEDMLVITADHGNDPTTPSTDHSREYVPLLVYGPGLKRDRNLGVRETFADLQATLAEYFNVPSTGAGKSFLKEIM</sequence>
<dbReference type="GO" id="GO:0009117">
    <property type="term" value="P:nucleotide metabolic process"/>
    <property type="evidence" value="ECO:0007669"/>
    <property type="project" value="UniProtKB-UniRule"/>
</dbReference>
<comment type="cofactor">
    <cofactor evidence="6">
        <name>Mn(2+)</name>
        <dbReference type="ChEBI" id="CHEBI:29035"/>
    </cofactor>
    <text evidence="6">Binds 2 manganese ions.</text>
</comment>
<dbReference type="PANTHER" id="PTHR21110:SF0">
    <property type="entry name" value="PHOSPHOPENTOMUTASE"/>
    <property type="match status" value="1"/>
</dbReference>
<dbReference type="Pfam" id="PF01676">
    <property type="entry name" value="Metalloenzyme"/>
    <property type="match status" value="1"/>
</dbReference>
<feature type="binding site" evidence="6">
    <location>
        <position position="325"/>
    </location>
    <ligand>
        <name>Mn(2+)</name>
        <dbReference type="ChEBI" id="CHEBI:29035"/>
        <label>1</label>
    </ligand>
</feature>
<comment type="catalytic activity">
    <reaction evidence="6">
        <text>2-deoxy-alpha-D-ribose 1-phosphate = 2-deoxy-D-ribose 5-phosphate</text>
        <dbReference type="Rhea" id="RHEA:27658"/>
        <dbReference type="ChEBI" id="CHEBI:57259"/>
        <dbReference type="ChEBI" id="CHEBI:62877"/>
        <dbReference type="EC" id="5.4.2.7"/>
    </reaction>
</comment>
<proteinExistence type="inferred from homology"/>
<dbReference type="InterPro" id="IPR017850">
    <property type="entry name" value="Alkaline_phosphatase_core_sf"/>
</dbReference>
<dbReference type="Gene3D" id="3.30.70.1250">
    <property type="entry name" value="Phosphopentomutase"/>
    <property type="match status" value="1"/>
</dbReference>
<dbReference type="EMBL" id="DROD01000620">
    <property type="protein sequence ID" value="HHJ53473.1"/>
    <property type="molecule type" value="Genomic_DNA"/>
</dbReference>
<evidence type="ECO:0000256" key="5">
    <source>
        <dbReference type="ARBA" id="ARBA00023235"/>
    </source>
</evidence>
<feature type="domain" description="Metalloenzyme" evidence="8">
    <location>
        <begin position="3"/>
        <end position="375"/>
    </location>
</feature>
<dbReference type="PIRSF" id="PIRSF001491">
    <property type="entry name" value="Ppentomutase"/>
    <property type="match status" value="1"/>
</dbReference>